<reference evidence="4" key="1">
    <citation type="submission" date="2017-03" db="EMBL/GenBank/DDBJ databases">
        <title>FDA dAtabase for Regulatory Grade micrObial Sequences (FDA-ARGOS): Supporting development and validation of Infectious Disease Dx tests.</title>
        <authorList>
            <person name="Campos J."/>
            <person name="Goldberg B."/>
            <person name="Tallon L."/>
            <person name="Sadzewicz L."/>
            <person name="Sengamalay N."/>
            <person name="Ott S."/>
            <person name="Godinez A."/>
            <person name="Nagaraj S."/>
            <person name="Vyas G."/>
            <person name="Aluvathingal J."/>
            <person name="Nadendla S."/>
            <person name="Geyer C."/>
            <person name="Nandy P."/>
            <person name="Hobson J."/>
            <person name="Sichtig H."/>
        </authorList>
    </citation>
    <scope>NUCLEOTIDE SEQUENCE [LARGE SCALE GENOMIC DNA]</scope>
    <source>
        <strain evidence="4">FDAARGOS_260</strain>
    </source>
</reference>
<proteinExistence type="predicted"/>
<name>A0ABM6JE49_NEIMU</name>
<evidence type="ECO:0000259" key="1">
    <source>
        <dbReference type="Pfam" id="PF08928"/>
    </source>
</evidence>
<evidence type="ECO:0000313" key="4">
    <source>
        <dbReference type="Proteomes" id="UP000191272"/>
    </source>
</evidence>
<dbReference type="Pfam" id="PF08929">
    <property type="entry name" value="PoNi_C"/>
    <property type="match status" value="1"/>
</dbReference>
<dbReference type="Proteomes" id="UP000191272">
    <property type="component" value="Chromosome"/>
</dbReference>
<dbReference type="Gene3D" id="1.10.3920.10">
    <property type="entry name" value="PA2201 C-terminal domain-like"/>
    <property type="match status" value="1"/>
</dbReference>
<dbReference type="InterPro" id="IPR015025">
    <property type="entry name" value="PoNi_C"/>
</dbReference>
<protein>
    <submittedName>
        <fullName evidence="3">DUF1911 domain-containing protein</fullName>
    </submittedName>
</protein>
<dbReference type="SUPFAM" id="SSF140731">
    <property type="entry name" value="PA2201 C-terminal domain-like"/>
    <property type="match status" value="1"/>
</dbReference>
<dbReference type="EMBL" id="CP020452">
    <property type="protein sequence ID" value="ARC51632.1"/>
    <property type="molecule type" value="Genomic_DNA"/>
</dbReference>
<evidence type="ECO:0000313" key="3">
    <source>
        <dbReference type="EMBL" id="ARC51632.1"/>
    </source>
</evidence>
<dbReference type="Pfam" id="PF08928">
    <property type="entry name" value="PoNi_N"/>
    <property type="match status" value="1"/>
</dbReference>
<keyword evidence="4" id="KW-1185">Reference proteome</keyword>
<accession>A0ABM6JE49</accession>
<feature type="domain" description="PoNi C-terminal" evidence="2">
    <location>
        <begin position="219"/>
        <end position="281"/>
    </location>
</feature>
<dbReference type="InterPro" id="IPR015024">
    <property type="entry name" value="PoNi_N"/>
</dbReference>
<organism evidence="3 4">
    <name type="scientific">Neisseria mucosa</name>
    <dbReference type="NCBI Taxonomy" id="488"/>
    <lineage>
        <taxon>Bacteria</taxon>
        <taxon>Pseudomonadati</taxon>
        <taxon>Pseudomonadota</taxon>
        <taxon>Betaproteobacteria</taxon>
        <taxon>Neisseriales</taxon>
        <taxon>Neisseriaceae</taxon>
        <taxon>Neisseria</taxon>
    </lineage>
</organism>
<gene>
    <name evidence="3" type="ORF">A6J88_10845</name>
</gene>
<sequence>MIMCEFEKKKRAIFLTEVFSQENKEHLNDKLTKNFLEDKPLIEKGWNPNDPKDIYTYRERMIWNQLSAAMEYTQLLYSAGCPMPEVVSSTHDMLERFHQYFDIEFAKEKLQLWEADSYAYTLWLLGLAVLSNHKESLNRIPGWLSPDLDENGERILGGAPLVDAPMKALLDLVGYRGRVQVNPEPFFPKSVYMLIPDIIHPPKNPDNPFEPSGIPRGRLLRDYLKGWYKTNKDTYWYDYHKVRDGELFFGYWAFETAIFTLLLHADMEGQPLKAMSFYPKDYIEYARKHGFAVLDGI</sequence>
<evidence type="ECO:0000259" key="2">
    <source>
        <dbReference type="Pfam" id="PF08929"/>
    </source>
</evidence>
<feature type="domain" description="PoNi N-terminal" evidence="1">
    <location>
        <begin position="51"/>
        <end position="138"/>
    </location>
</feature>
<dbReference type="InterPro" id="IPR028983">
    <property type="entry name" value="PA2201-like_C"/>
</dbReference>